<dbReference type="AlphaFoldDB" id="A0A9P6IX01"/>
<evidence type="ECO:0000256" key="1">
    <source>
        <dbReference type="SAM" id="MobiDB-lite"/>
    </source>
</evidence>
<accession>A0A9P6IX01</accession>
<keyword evidence="3" id="KW-1185">Reference proteome</keyword>
<organism evidence="2 3">
    <name type="scientific">Modicella reniformis</name>
    <dbReference type="NCBI Taxonomy" id="1440133"/>
    <lineage>
        <taxon>Eukaryota</taxon>
        <taxon>Fungi</taxon>
        <taxon>Fungi incertae sedis</taxon>
        <taxon>Mucoromycota</taxon>
        <taxon>Mortierellomycotina</taxon>
        <taxon>Mortierellomycetes</taxon>
        <taxon>Mortierellales</taxon>
        <taxon>Mortierellaceae</taxon>
        <taxon>Modicella</taxon>
    </lineage>
</organism>
<comment type="caution">
    <text evidence="2">The sequence shown here is derived from an EMBL/GenBank/DDBJ whole genome shotgun (WGS) entry which is preliminary data.</text>
</comment>
<name>A0A9P6IX01_9FUNG</name>
<feature type="compositionally biased region" description="Basic and acidic residues" evidence="1">
    <location>
        <begin position="16"/>
        <end position="41"/>
    </location>
</feature>
<evidence type="ECO:0000313" key="3">
    <source>
        <dbReference type="Proteomes" id="UP000749646"/>
    </source>
</evidence>
<dbReference type="Proteomes" id="UP000749646">
    <property type="component" value="Unassembled WGS sequence"/>
</dbReference>
<evidence type="ECO:0000313" key="2">
    <source>
        <dbReference type="EMBL" id="KAF9951185.1"/>
    </source>
</evidence>
<reference evidence="2" key="1">
    <citation type="journal article" date="2020" name="Fungal Divers.">
        <title>Resolving the Mortierellaceae phylogeny through synthesis of multi-gene phylogenetics and phylogenomics.</title>
        <authorList>
            <person name="Vandepol N."/>
            <person name="Liber J."/>
            <person name="Desiro A."/>
            <person name="Na H."/>
            <person name="Kennedy M."/>
            <person name="Barry K."/>
            <person name="Grigoriev I.V."/>
            <person name="Miller A.N."/>
            <person name="O'Donnell K."/>
            <person name="Stajich J.E."/>
            <person name="Bonito G."/>
        </authorList>
    </citation>
    <scope>NUCLEOTIDE SEQUENCE</scope>
    <source>
        <strain evidence="2">MES-2147</strain>
    </source>
</reference>
<sequence length="93" mass="11174">MDGASYRVRKHPPKSATKDTMIKWLKEQYKKERSQKNREQNEGQNEEQDEERNENNQDEEADLGPENLMIEEKMEVKEARYNTYEIAEERRGP</sequence>
<gene>
    <name evidence="2" type="ORF">BGZ65_006111</name>
</gene>
<proteinExistence type="predicted"/>
<feature type="region of interest" description="Disordered" evidence="1">
    <location>
        <begin position="1"/>
        <end position="74"/>
    </location>
</feature>
<dbReference type="EMBL" id="JAAAHW010007105">
    <property type="protein sequence ID" value="KAF9951185.1"/>
    <property type="molecule type" value="Genomic_DNA"/>
</dbReference>
<feature type="compositionally biased region" description="Acidic residues" evidence="1">
    <location>
        <begin position="44"/>
        <end position="63"/>
    </location>
</feature>
<protein>
    <submittedName>
        <fullName evidence="2">Uncharacterized protein</fullName>
    </submittedName>
</protein>